<evidence type="ECO:0000259" key="3">
    <source>
        <dbReference type="Pfam" id="PF05193"/>
    </source>
</evidence>
<feature type="domain" description="Peptidase M16 C-terminal" evidence="3">
    <location>
        <begin position="704"/>
        <end position="879"/>
    </location>
</feature>
<dbReference type="SUPFAM" id="SSF63411">
    <property type="entry name" value="LuxS/MPP-like metallohydrolase"/>
    <property type="match status" value="4"/>
</dbReference>
<keyword evidence="5" id="KW-1185">Reference proteome</keyword>
<dbReference type="Gene3D" id="3.30.830.10">
    <property type="entry name" value="Metalloenzyme, LuxS/M16 peptidase-like"/>
    <property type="match status" value="4"/>
</dbReference>
<feature type="domain" description="Peptidase M16 C-terminal" evidence="3">
    <location>
        <begin position="237"/>
        <end position="414"/>
    </location>
</feature>
<evidence type="ECO:0000313" key="5">
    <source>
        <dbReference type="Proteomes" id="UP001548189"/>
    </source>
</evidence>
<organism evidence="4 5">
    <name type="scientific">Aliikangiella maris</name>
    <dbReference type="NCBI Taxonomy" id="3162458"/>
    <lineage>
        <taxon>Bacteria</taxon>
        <taxon>Pseudomonadati</taxon>
        <taxon>Pseudomonadota</taxon>
        <taxon>Gammaproteobacteria</taxon>
        <taxon>Oceanospirillales</taxon>
        <taxon>Pleioneaceae</taxon>
        <taxon>Aliikangiella</taxon>
    </lineage>
</organism>
<name>A0ABV2BY93_9GAMM</name>
<dbReference type="Proteomes" id="UP001548189">
    <property type="component" value="Unassembled WGS sequence"/>
</dbReference>
<dbReference type="InterPro" id="IPR050361">
    <property type="entry name" value="MPP/UQCRC_Complex"/>
</dbReference>
<dbReference type="Pfam" id="PF05193">
    <property type="entry name" value="Peptidase_M16_C"/>
    <property type="match status" value="2"/>
</dbReference>
<comment type="caution">
    <text evidence="4">The sequence shown here is derived from an EMBL/GenBank/DDBJ whole genome shotgun (WGS) entry which is preliminary data.</text>
</comment>
<feature type="domain" description="Peptidase M16 N-terminal" evidence="2">
    <location>
        <begin position="555"/>
        <end position="681"/>
    </location>
</feature>
<reference evidence="4 5" key="1">
    <citation type="submission" date="2024-06" db="EMBL/GenBank/DDBJ databases">
        <authorList>
            <person name="Li F."/>
        </authorList>
    </citation>
    <scope>NUCLEOTIDE SEQUENCE [LARGE SCALE GENOMIC DNA]</scope>
    <source>
        <strain evidence="4 5">GXAS 311</strain>
    </source>
</reference>
<comment type="similarity">
    <text evidence="1">Belongs to the peptidase M16 family.</text>
</comment>
<dbReference type="EMBL" id="JBEVCJ010000030">
    <property type="protein sequence ID" value="MET1256904.1"/>
    <property type="molecule type" value="Genomic_DNA"/>
</dbReference>
<dbReference type="InterPro" id="IPR011249">
    <property type="entry name" value="Metalloenz_LuxS/M16"/>
</dbReference>
<evidence type="ECO:0000259" key="2">
    <source>
        <dbReference type="Pfam" id="PF00675"/>
    </source>
</evidence>
<gene>
    <name evidence="4" type="ORF">ABVT43_17310</name>
</gene>
<dbReference type="PANTHER" id="PTHR11851:SF49">
    <property type="entry name" value="MITOCHONDRIAL-PROCESSING PEPTIDASE SUBUNIT ALPHA"/>
    <property type="match status" value="1"/>
</dbReference>
<protein>
    <submittedName>
        <fullName evidence="4">Pitrilysin family protein</fullName>
    </submittedName>
</protein>
<dbReference type="InterPro" id="IPR011765">
    <property type="entry name" value="Pept_M16_N"/>
</dbReference>
<proteinExistence type="inferred from homology"/>
<dbReference type="RefSeq" id="WP_353897484.1">
    <property type="nucleotide sequence ID" value="NZ_JBEVCJ010000030.1"/>
</dbReference>
<accession>A0ABV2BY93</accession>
<dbReference type="InterPro" id="IPR007863">
    <property type="entry name" value="Peptidase_M16_C"/>
</dbReference>
<sequence>MKKWMIWSLLTTLVACDNQQRTSENELAQHMPDKVQPTNRSDNSHNSQLTGIKLIEEVKASPGKIVIPYKKYILDNGLTLILHEDDSDPLVHVDVTYHVGSAREEPGKSGFAHFFEHMMFQGSENVADEQHFKLVTEAGGTMNGTTNADRTNYFQTVPANQLEKMLWLEADRMGFLVKAVTQEKFEIQRETVKNERGQRIDNRPYGRLYETVSEALYPAGHPYSWPVIGYLEDLNRVDVNDLKAFFLRWYGPNNATLTIGGKIDVDETLAQVVKYFGSIPRGPEVTMPEKDAIVLKQDRYVSIEDNVHLPLIYMSYPTVYVRHEDEAALDLLASILGEGKTSLLYKNLIKNQLVVNASVNHPCAELACTFNLYALPHPASGKSLADVEKIIRQTLVEFEERGVTDDDLIRAKAQAESRYMFGLQSVSGKVSQLAANQTFTGNPNYIEKDIERYTSITREDVMRVYAQYIKGKSAVILSIVPNGKANMIAAKDNYKMPERILTPPKQVSADELQLRQAKDSLDRSKIPAAAKSLSVSIPEIWRDSLPNGIKILGTQSTETPTTALLFKVPAGHLFAAKEKAGIADLLAKMLNESTAQRDGESMSNELRKLGSDITITNGDHYLSISVNTLTKNLAATLALLEEKILQPAFNEADFSRVKNNAVQDIKNSKKEPGYLANRAFRQLLHEDNIAALPNNGTEETITAISLNDVKAFYEKHFKPADSQLIAVSDLPQPKIMQMFTQFKNWKGESPQLTLNLPEPKVKTGTIYLVHKDNSAQSAIRIGKRAIKYDTTGEFYRSYLMNYPLGGAFNSRINLNLREDKGYTYGAGSVFSGTKLAGQFTASAEVRADVTDKSITEFMKEIQQYYQAGATEAEMAFMRKAVNQRDALKYETPSAKLKFLARILEYGLQPDFVKQRSEIVDTITLEEINKLAQKHLNFDEMVIVVVGDAKQLKTQLKPLGLPIVDYQI</sequence>
<evidence type="ECO:0000256" key="1">
    <source>
        <dbReference type="ARBA" id="ARBA00007261"/>
    </source>
</evidence>
<feature type="domain" description="Peptidase M16 N-terminal" evidence="2">
    <location>
        <begin position="82"/>
        <end position="214"/>
    </location>
</feature>
<evidence type="ECO:0000313" key="4">
    <source>
        <dbReference type="EMBL" id="MET1256904.1"/>
    </source>
</evidence>
<dbReference type="PANTHER" id="PTHR11851">
    <property type="entry name" value="METALLOPROTEASE"/>
    <property type="match status" value="1"/>
</dbReference>
<dbReference type="Pfam" id="PF00675">
    <property type="entry name" value="Peptidase_M16"/>
    <property type="match status" value="2"/>
</dbReference>
<dbReference type="PROSITE" id="PS51257">
    <property type="entry name" value="PROKAR_LIPOPROTEIN"/>
    <property type="match status" value="1"/>
</dbReference>